<dbReference type="PROSITE" id="PS50294">
    <property type="entry name" value="WD_REPEATS_REGION"/>
    <property type="match status" value="1"/>
</dbReference>
<dbReference type="GO" id="GO:0120293">
    <property type="term" value="C:dynein axonemal particle"/>
    <property type="evidence" value="ECO:0007669"/>
    <property type="project" value="UniProtKB-SubCell"/>
</dbReference>
<dbReference type="Proteomes" id="UP000311919">
    <property type="component" value="Unassembled WGS sequence"/>
</dbReference>
<feature type="repeat" description="WD" evidence="12">
    <location>
        <begin position="702"/>
        <end position="744"/>
    </location>
</feature>
<evidence type="ECO:0000256" key="11">
    <source>
        <dbReference type="ARBA" id="ARBA00041557"/>
    </source>
</evidence>
<dbReference type="FunFam" id="2.130.10.10:FF:001248">
    <property type="entry name" value="WD repeat domain 78"/>
    <property type="match status" value="1"/>
</dbReference>
<evidence type="ECO:0000256" key="5">
    <source>
        <dbReference type="ARBA" id="ARBA00022846"/>
    </source>
</evidence>
<dbReference type="AlphaFoldDB" id="A0A4Z2DQL4"/>
<feature type="region of interest" description="Disordered" evidence="13">
    <location>
        <begin position="416"/>
        <end position="451"/>
    </location>
</feature>
<keyword evidence="15" id="KW-1185">Reference proteome</keyword>
<keyword evidence="4" id="KW-0677">Repeat</keyword>
<evidence type="ECO:0000256" key="7">
    <source>
        <dbReference type="ARBA" id="ARBA00023212"/>
    </source>
</evidence>
<evidence type="ECO:0000256" key="13">
    <source>
        <dbReference type="SAM" id="MobiDB-lite"/>
    </source>
</evidence>
<name>A0A4Z2DQL4_SCHJA</name>
<evidence type="ECO:0000256" key="9">
    <source>
        <dbReference type="ARBA" id="ARBA00024190"/>
    </source>
</evidence>
<evidence type="ECO:0000256" key="12">
    <source>
        <dbReference type="PROSITE-ProRule" id="PRU00221"/>
    </source>
</evidence>
<proteinExistence type="predicted"/>
<dbReference type="SMART" id="SM00320">
    <property type="entry name" value="WD40"/>
    <property type="match status" value="5"/>
</dbReference>
<dbReference type="GO" id="GO:0005858">
    <property type="term" value="C:axonemal dynein complex"/>
    <property type="evidence" value="ECO:0007669"/>
    <property type="project" value="TreeGrafter"/>
</dbReference>
<keyword evidence="3 12" id="KW-0853">WD repeat</keyword>
<keyword evidence="6" id="KW-0969">Cilium</keyword>
<dbReference type="InterPro" id="IPR001680">
    <property type="entry name" value="WD40_rpt"/>
</dbReference>
<keyword evidence="2" id="KW-0963">Cytoplasm</keyword>
<reference evidence="14 15" key="1">
    <citation type="submission" date="2019-03" db="EMBL/GenBank/DDBJ databases">
        <title>An improved genome assembly of the fluke Schistosoma japonicum.</title>
        <authorList>
            <person name="Hu W."/>
            <person name="Luo F."/>
            <person name="Yin M."/>
            <person name="Mo X."/>
            <person name="Sun C."/>
            <person name="Wu Q."/>
            <person name="Zhu B."/>
            <person name="Xiang M."/>
            <person name="Wang J."/>
            <person name="Wang Y."/>
            <person name="Zhang T."/>
            <person name="Xu B."/>
            <person name="Zheng H."/>
            <person name="Feng Z."/>
        </authorList>
    </citation>
    <scope>NUCLEOTIDE SEQUENCE [LARGE SCALE GENOMIC DNA]</scope>
    <source>
        <strain evidence="14">HuSjv2</strain>
        <tissue evidence="14">Worms</tissue>
    </source>
</reference>
<dbReference type="InterPro" id="IPR015943">
    <property type="entry name" value="WD40/YVTN_repeat-like_dom_sf"/>
</dbReference>
<evidence type="ECO:0000256" key="2">
    <source>
        <dbReference type="ARBA" id="ARBA00022490"/>
    </source>
</evidence>
<evidence type="ECO:0000256" key="8">
    <source>
        <dbReference type="ARBA" id="ARBA00023273"/>
    </source>
</evidence>
<dbReference type="InterPro" id="IPR050687">
    <property type="entry name" value="Dynein_IC"/>
</dbReference>
<dbReference type="SUPFAM" id="SSF50978">
    <property type="entry name" value="WD40 repeat-like"/>
    <property type="match status" value="1"/>
</dbReference>
<dbReference type="InterPro" id="IPR036322">
    <property type="entry name" value="WD40_repeat_dom_sf"/>
</dbReference>
<dbReference type="STRING" id="6182.A0A4Z2DQL4"/>
<feature type="compositionally biased region" description="Low complexity" evidence="13">
    <location>
        <begin position="309"/>
        <end position="320"/>
    </location>
</feature>
<dbReference type="PROSITE" id="PS50082">
    <property type="entry name" value="WD_REPEATS_2"/>
    <property type="match status" value="1"/>
</dbReference>
<dbReference type="EMBL" id="SKCS01000076">
    <property type="protein sequence ID" value="TNN18430.1"/>
    <property type="molecule type" value="Genomic_DNA"/>
</dbReference>
<comment type="subcellular location">
    <subcellularLocation>
        <location evidence="1">Cytoplasm</location>
        <location evidence="1">Cytoskeleton</location>
        <location evidence="1">Flagellum axoneme</location>
    </subcellularLocation>
    <subcellularLocation>
        <location evidence="9">Dynein axonemal particle</location>
    </subcellularLocation>
</comment>
<keyword evidence="7" id="KW-0206">Cytoskeleton</keyword>
<organism evidence="14 15">
    <name type="scientific">Schistosoma japonicum</name>
    <name type="common">Blood fluke</name>
    <dbReference type="NCBI Taxonomy" id="6182"/>
    <lineage>
        <taxon>Eukaryota</taxon>
        <taxon>Metazoa</taxon>
        <taxon>Spiralia</taxon>
        <taxon>Lophotrochozoa</taxon>
        <taxon>Platyhelminthes</taxon>
        <taxon>Trematoda</taxon>
        <taxon>Digenea</taxon>
        <taxon>Strigeidida</taxon>
        <taxon>Schistosomatoidea</taxon>
        <taxon>Schistosomatidae</taxon>
        <taxon>Schistosoma</taxon>
    </lineage>
</organism>
<dbReference type="GO" id="GO:0045503">
    <property type="term" value="F:dynein light chain binding"/>
    <property type="evidence" value="ECO:0007669"/>
    <property type="project" value="TreeGrafter"/>
</dbReference>
<comment type="caution">
    <text evidence="14">The sequence shown here is derived from an EMBL/GenBank/DDBJ whole genome shotgun (WGS) entry which is preliminary data.</text>
</comment>
<feature type="compositionally biased region" description="Polar residues" evidence="13">
    <location>
        <begin position="437"/>
        <end position="451"/>
    </location>
</feature>
<dbReference type="Gene3D" id="2.130.10.10">
    <property type="entry name" value="YVTN repeat-like/Quinoprotein amine dehydrogenase"/>
    <property type="match status" value="1"/>
</dbReference>
<feature type="compositionally biased region" description="Low complexity" evidence="13">
    <location>
        <begin position="418"/>
        <end position="436"/>
    </location>
</feature>
<sequence>MSGGHKKGQTVRKTALILGRRVSSSFSKKSAPEKRLSRTTVRLIDESGIDLTPLPLLSDEKRIREEKETMSADISQSSIHGGSSLHITNPFTFTRSYISGSSPTGESHSETSDEPDHYRTFTEIKTLIQPKEEILTEIDLNKLIDIIIMETETFWIFDQPPKFISEDSNDVEEQLKRNETYKTLLTSKVGNDRYIEHGMNTFNLPSITKSIQTDEIGLHEIATMVTNWDMVDTYEKEREEETRRKLLEDNDEVNSHRKKIKTDLNKMNHDNQIKTTQNVGEIQLQPDDGGPLESTQPLRDSLTGGGTGTSQTYSSTQCTTSDITNTESDLMSTHGNSMGQLTNTLELLETLKMKKDLSSMERALNLNTYHDKLIKYYSLHLHKCYSNMDSSSAMKLNSRMSKTSVNDASNVNSIEYESSTPKTSLSTLHPPSSTTTIRNLGSVNSNSSTSYRDNSLLGISELTKRQTTTPQNPHVIPLWRFQCSSTKGRNISDMAWNKQNPNILAIAYGTFEYDNQQTGLVCCWSIKLIEHPERYYVTPSSVTAVGWSKTHANLLAVGMFNGVVFVYDVRKNDPLPVIDTTYASGRHLGPVRKLQWIVQELGSTENLSEVLISVSNDGRITQWFIRKGFESTDLMVLKRTYSTILSPMMNTSKRNESLISRTAFATSMAFNKRELSIYVVGTEDGPIYKCSCSYNEQYLDTYFGHTASVYQIEWSPFVPEVFLSCSADMTIKLWHSDHQQPLITIRRNLTPIPSISWSPHNSCIFAAINEGVLEIWNLDYSTVDPYISETISNEANMTSVLFSETSQSVLVGDDQGTVHVYTLADFPYSSESLESDQINQLDQLLKTSLATVV</sequence>
<dbReference type="GO" id="GO:0045504">
    <property type="term" value="F:dynein heavy chain binding"/>
    <property type="evidence" value="ECO:0007669"/>
    <property type="project" value="TreeGrafter"/>
</dbReference>
<dbReference type="OrthoDB" id="10259804at2759"/>
<dbReference type="PANTHER" id="PTHR12442">
    <property type="entry name" value="DYNEIN INTERMEDIATE CHAIN"/>
    <property type="match status" value="1"/>
</dbReference>
<evidence type="ECO:0000313" key="14">
    <source>
        <dbReference type="EMBL" id="TNN18430.1"/>
    </source>
</evidence>
<evidence type="ECO:0000313" key="15">
    <source>
        <dbReference type="Proteomes" id="UP000311919"/>
    </source>
</evidence>
<evidence type="ECO:0000256" key="10">
    <source>
        <dbReference type="ARBA" id="ARBA00040002"/>
    </source>
</evidence>
<protein>
    <recommendedName>
        <fullName evidence="10">Dynein axonemal intermediate chain 4</fullName>
    </recommendedName>
    <alternativeName>
        <fullName evidence="11">WD repeat-containing protein 78</fullName>
    </alternativeName>
</protein>
<feature type="region of interest" description="Disordered" evidence="13">
    <location>
        <begin position="272"/>
        <end position="320"/>
    </location>
</feature>
<evidence type="ECO:0000256" key="4">
    <source>
        <dbReference type="ARBA" id="ARBA00022737"/>
    </source>
</evidence>
<evidence type="ECO:0000256" key="3">
    <source>
        <dbReference type="ARBA" id="ARBA00022574"/>
    </source>
</evidence>
<dbReference type="Pfam" id="PF00400">
    <property type="entry name" value="WD40"/>
    <property type="match status" value="1"/>
</dbReference>
<keyword evidence="8" id="KW-0966">Cell projection</keyword>
<gene>
    <name evidence="14" type="ORF">EWB00_010221</name>
</gene>
<keyword evidence="5" id="KW-0282">Flagellum</keyword>
<dbReference type="GO" id="GO:0003341">
    <property type="term" value="P:cilium movement"/>
    <property type="evidence" value="ECO:0007669"/>
    <property type="project" value="TreeGrafter"/>
</dbReference>
<evidence type="ECO:0000256" key="6">
    <source>
        <dbReference type="ARBA" id="ARBA00023069"/>
    </source>
</evidence>
<accession>A0A4Z2DQL4</accession>
<dbReference type="PANTHER" id="PTHR12442:SF12">
    <property type="entry name" value="DYNEIN AXONEMAL INTERMEDIATE CHAIN 4"/>
    <property type="match status" value="1"/>
</dbReference>
<evidence type="ECO:0000256" key="1">
    <source>
        <dbReference type="ARBA" id="ARBA00004611"/>
    </source>
</evidence>